<gene>
    <name evidence="8" type="ORF">ACFSUC_08840</name>
</gene>
<keyword evidence="2" id="KW-0028">Amino-acid biosynthesis</keyword>
<dbReference type="EC" id="1.1.1.-" evidence="8"/>
<dbReference type="PROSITE" id="PS00671">
    <property type="entry name" value="D_2_HYDROXYACID_DH_3"/>
    <property type="match status" value="1"/>
</dbReference>
<keyword evidence="9" id="KW-1185">Reference proteome</keyword>
<dbReference type="InterPro" id="IPR036291">
    <property type="entry name" value="NAD(P)-bd_dom_sf"/>
</dbReference>
<dbReference type="PROSITE" id="PS00065">
    <property type="entry name" value="D_2_HYDROXYACID_DH_1"/>
    <property type="match status" value="1"/>
</dbReference>
<proteinExistence type="inferred from homology"/>
<organism evidence="8 9">
    <name type="scientific">Marinicrinis sediminis</name>
    <dbReference type="NCBI Taxonomy" id="1652465"/>
    <lineage>
        <taxon>Bacteria</taxon>
        <taxon>Bacillati</taxon>
        <taxon>Bacillota</taxon>
        <taxon>Bacilli</taxon>
        <taxon>Bacillales</taxon>
        <taxon>Paenibacillaceae</taxon>
    </lineage>
</organism>
<sequence>MKPKVLVTCPLPGGVLDRLQPHAEVEVYTSSEPLSKSRFIEKLQDKAAVISLLVDPLDEEVLSQAPELKLIANYAVGYDNIDVKAATERGIMVCNTPDVLTEATADLAWALLLGAARRIPSGDQYMREGRFSGWEPSLMLGSQVSGKTLGIVGMGRIGQATAARATGFGMKVLYTSSRTLAPSEESALNAKRVPLGELLQQADFVSLHAPYDAQNHHMIGEQALLQMKPTSYLINTARGALVDEAALVQALREGWIAGAGLDVFEKEPAMAEGLRELDNVVLAPHVGSATIEARTAMGRLCVDNVLAGLNGQRPPTLLHANGRGR</sequence>
<dbReference type="EMBL" id="JBHUMM010000014">
    <property type="protein sequence ID" value="MFD2671710.1"/>
    <property type="molecule type" value="Genomic_DNA"/>
</dbReference>
<dbReference type="Proteomes" id="UP001597497">
    <property type="component" value="Unassembled WGS sequence"/>
</dbReference>
<name>A0ABW5R9I9_9BACL</name>
<dbReference type="InterPro" id="IPR029753">
    <property type="entry name" value="D-isomer_DH_CS"/>
</dbReference>
<dbReference type="InterPro" id="IPR006140">
    <property type="entry name" value="D-isomer_DH_NAD-bd"/>
</dbReference>
<dbReference type="PANTHER" id="PTHR42789:SF1">
    <property type="entry name" value="D-ISOMER SPECIFIC 2-HYDROXYACID DEHYDROGENASE FAMILY PROTEIN (AFU_ORTHOLOGUE AFUA_6G10090)"/>
    <property type="match status" value="1"/>
</dbReference>
<feature type="domain" description="D-isomer specific 2-hydroxyacid dehydrogenase NAD-binding" evidence="7">
    <location>
        <begin position="110"/>
        <end position="287"/>
    </location>
</feature>
<evidence type="ECO:0000256" key="3">
    <source>
        <dbReference type="ARBA" id="ARBA00023002"/>
    </source>
</evidence>
<dbReference type="Pfam" id="PF00389">
    <property type="entry name" value="2-Hacid_dh"/>
    <property type="match status" value="1"/>
</dbReference>
<evidence type="ECO:0000256" key="1">
    <source>
        <dbReference type="ARBA" id="ARBA00005854"/>
    </source>
</evidence>
<protein>
    <submittedName>
        <fullName evidence="8">2-hydroxyacid dehydrogenase</fullName>
        <ecNumber evidence="8">1.1.1.-</ecNumber>
    </submittedName>
</protein>
<dbReference type="RefSeq" id="WP_379929184.1">
    <property type="nucleotide sequence ID" value="NZ_JBHUMM010000014.1"/>
</dbReference>
<dbReference type="Pfam" id="PF02826">
    <property type="entry name" value="2-Hacid_dh_C"/>
    <property type="match status" value="1"/>
</dbReference>
<evidence type="ECO:0000259" key="6">
    <source>
        <dbReference type="Pfam" id="PF00389"/>
    </source>
</evidence>
<dbReference type="InterPro" id="IPR029752">
    <property type="entry name" value="D-isomer_DH_CS1"/>
</dbReference>
<dbReference type="CDD" id="cd05301">
    <property type="entry name" value="GDH"/>
    <property type="match status" value="1"/>
</dbReference>
<feature type="domain" description="D-isomer specific 2-hydroxyacid dehydrogenase catalytic" evidence="6">
    <location>
        <begin position="7"/>
        <end position="317"/>
    </location>
</feature>
<comment type="caution">
    <text evidence="8">The sequence shown here is derived from an EMBL/GenBank/DDBJ whole genome shotgun (WGS) entry which is preliminary data.</text>
</comment>
<dbReference type="GO" id="GO:0016491">
    <property type="term" value="F:oxidoreductase activity"/>
    <property type="evidence" value="ECO:0007669"/>
    <property type="project" value="UniProtKB-KW"/>
</dbReference>
<comment type="similarity">
    <text evidence="1 5">Belongs to the D-isomer specific 2-hydroxyacid dehydrogenase family.</text>
</comment>
<dbReference type="PANTHER" id="PTHR42789">
    <property type="entry name" value="D-ISOMER SPECIFIC 2-HYDROXYACID DEHYDROGENASE FAMILY PROTEIN (AFU_ORTHOLOGUE AFUA_6G10090)"/>
    <property type="match status" value="1"/>
</dbReference>
<dbReference type="SUPFAM" id="SSF52283">
    <property type="entry name" value="Formate/glycerate dehydrogenase catalytic domain-like"/>
    <property type="match status" value="1"/>
</dbReference>
<dbReference type="Gene3D" id="3.40.50.720">
    <property type="entry name" value="NAD(P)-binding Rossmann-like Domain"/>
    <property type="match status" value="2"/>
</dbReference>
<accession>A0ABW5R9I9</accession>
<dbReference type="InterPro" id="IPR050857">
    <property type="entry name" value="D-2-hydroxyacid_DH"/>
</dbReference>
<evidence type="ECO:0000256" key="5">
    <source>
        <dbReference type="RuleBase" id="RU003719"/>
    </source>
</evidence>
<keyword evidence="4" id="KW-0520">NAD</keyword>
<evidence type="ECO:0000313" key="9">
    <source>
        <dbReference type="Proteomes" id="UP001597497"/>
    </source>
</evidence>
<reference evidence="9" key="1">
    <citation type="journal article" date="2019" name="Int. J. Syst. Evol. Microbiol.">
        <title>The Global Catalogue of Microorganisms (GCM) 10K type strain sequencing project: providing services to taxonomists for standard genome sequencing and annotation.</title>
        <authorList>
            <consortium name="The Broad Institute Genomics Platform"/>
            <consortium name="The Broad Institute Genome Sequencing Center for Infectious Disease"/>
            <person name="Wu L."/>
            <person name="Ma J."/>
        </authorList>
    </citation>
    <scope>NUCLEOTIDE SEQUENCE [LARGE SCALE GENOMIC DNA]</scope>
    <source>
        <strain evidence="9">KCTC 33676</strain>
    </source>
</reference>
<dbReference type="SUPFAM" id="SSF51735">
    <property type="entry name" value="NAD(P)-binding Rossmann-fold domains"/>
    <property type="match status" value="1"/>
</dbReference>
<dbReference type="PROSITE" id="PS00670">
    <property type="entry name" value="D_2_HYDROXYACID_DH_2"/>
    <property type="match status" value="1"/>
</dbReference>
<keyword evidence="3 5" id="KW-0560">Oxidoreductase</keyword>
<evidence type="ECO:0000256" key="4">
    <source>
        <dbReference type="ARBA" id="ARBA00023027"/>
    </source>
</evidence>
<dbReference type="InterPro" id="IPR006139">
    <property type="entry name" value="D-isomer_2_OHA_DH_cat_dom"/>
</dbReference>
<evidence type="ECO:0000259" key="7">
    <source>
        <dbReference type="Pfam" id="PF02826"/>
    </source>
</evidence>
<evidence type="ECO:0000313" key="8">
    <source>
        <dbReference type="EMBL" id="MFD2671710.1"/>
    </source>
</evidence>
<evidence type="ECO:0000256" key="2">
    <source>
        <dbReference type="ARBA" id="ARBA00022605"/>
    </source>
</evidence>